<dbReference type="PATRIC" id="fig|1068978.7.peg.1368"/>
<accession>A0A076MRA2</accession>
<protein>
    <submittedName>
        <fullName evidence="1">Uncharacterized protein</fullName>
    </submittedName>
</protein>
<reference evidence="1 2" key="1">
    <citation type="submission" date="2014-07" db="EMBL/GenBank/DDBJ databases">
        <title>Whole Genome Sequence of the Amycolatopsis methanolica 239.</title>
        <authorList>
            <person name="Tang B."/>
        </authorList>
    </citation>
    <scope>NUCLEOTIDE SEQUENCE [LARGE SCALE GENOMIC DNA]</scope>
    <source>
        <strain evidence="1 2">239</strain>
    </source>
</reference>
<dbReference type="AlphaFoldDB" id="A0A076MRA2"/>
<gene>
    <name evidence="1" type="ORF">AMETH_1298</name>
</gene>
<dbReference type="RefSeq" id="WP_017987252.1">
    <property type="nucleotide sequence ID" value="NZ_AQUL01000001.1"/>
</dbReference>
<dbReference type="OrthoDB" id="9912258at2"/>
<proteinExistence type="predicted"/>
<dbReference type="HOGENOM" id="CLU_2748865_0_0_11"/>
<sequence>MVLLVVFVGIIGLLLVAAGVHDLRTRRKRPVKPWATDELIEHRRDLHAAQGVNFRVRDFGWMAVRRRKPR</sequence>
<dbReference type="KEGG" id="amq:AMETH_1298"/>
<evidence type="ECO:0000313" key="2">
    <source>
        <dbReference type="Proteomes" id="UP000062973"/>
    </source>
</evidence>
<dbReference type="EMBL" id="CP009110">
    <property type="protein sequence ID" value="AIJ21390.1"/>
    <property type="molecule type" value="Genomic_DNA"/>
</dbReference>
<evidence type="ECO:0000313" key="1">
    <source>
        <dbReference type="EMBL" id="AIJ21390.1"/>
    </source>
</evidence>
<organism evidence="1 2">
    <name type="scientific">Amycolatopsis methanolica 239</name>
    <dbReference type="NCBI Taxonomy" id="1068978"/>
    <lineage>
        <taxon>Bacteria</taxon>
        <taxon>Bacillati</taxon>
        <taxon>Actinomycetota</taxon>
        <taxon>Actinomycetes</taxon>
        <taxon>Pseudonocardiales</taxon>
        <taxon>Pseudonocardiaceae</taxon>
        <taxon>Amycolatopsis</taxon>
        <taxon>Amycolatopsis methanolica group</taxon>
    </lineage>
</organism>
<keyword evidence="2" id="KW-1185">Reference proteome</keyword>
<name>A0A076MRA2_AMYME</name>
<dbReference type="Proteomes" id="UP000062973">
    <property type="component" value="Chromosome"/>
</dbReference>